<feature type="region of interest" description="Disordered" evidence="2">
    <location>
        <begin position="195"/>
        <end position="220"/>
    </location>
</feature>
<dbReference type="InterPro" id="IPR000467">
    <property type="entry name" value="G_patch_dom"/>
</dbReference>
<reference evidence="6" key="1">
    <citation type="submission" date="2011-12" db="EMBL/GenBank/DDBJ databases">
        <title>The Draft Genome of Lepisosteus oculatus.</title>
        <authorList>
            <consortium name="The Broad Institute Genome Assembly &amp; Analysis Group"/>
            <consortium name="Computational R&amp;D Group"/>
            <consortium name="and Sequencing Platform"/>
            <person name="Di Palma F."/>
            <person name="Alfoldi J."/>
            <person name="Johnson J."/>
            <person name="Berlin A."/>
            <person name="Gnerre S."/>
            <person name="Jaffe D."/>
            <person name="MacCallum I."/>
            <person name="Young S."/>
            <person name="Walker B.J."/>
            <person name="Lander E.S."/>
            <person name="Lindblad-Toh K."/>
        </authorList>
    </citation>
    <scope>NUCLEOTIDE SEQUENCE [LARGE SCALE GENOMIC DNA]</scope>
</reference>
<dbReference type="PROSITE" id="PS50137">
    <property type="entry name" value="DS_RBD"/>
    <property type="match status" value="1"/>
</dbReference>
<dbReference type="PANTHER" id="PTHR46528:SF1">
    <property type="entry name" value="PROTEIN SON"/>
    <property type="match status" value="1"/>
</dbReference>
<feature type="compositionally biased region" description="Basic residues" evidence="2">
    <location>
        <begin position="59"/>
        <end position="133"/>
    </location>
</feature>
<dbReference type="Ensembl" id="ENSLOCT00000013560.1">
    <property type="protein sequence ID" value="ENSLOCP00000013531.1"/>
    <property type="gene ID" value="ENSLOCG00000011021.1"/>
</dbReference>
<dbReference type="InterPro" id="IPR014720">
    <property type="entry name" value="dsRBD_dom"/>
</dbReference>
<dbReference type="EMBL" id="AHAT01036886">
    <property type="status" value="NOT_ANNOTATED_CDS"/>
    <property type="molecule type" value="Genomic_DNA"/>
</dbReference>
<dbReference type="Pfam" id="PF01585">
    <property type="entry name" value="G-patch"/>
    <property type="match status" value="1"/>
</dbReference>
<dbReference type="Pfam" id="PF14709">
    <property type="entry name" value="DND1_DSRM"/>
    <property type="match status" value="1"/>
</dbReference>
<evidence type="ECO:0000256" key="2">
    <source>
        <dbReference type="SAM" id="MobiDB-lite"/>
    </source>
</evidence>
<evidence type="ECO:0000256" key="1">
    <source>
        <dbReference type="PROSITE-ProRule" id="PRU00266"/>
    </source>
</evidence>
<dbReference type="Bgee" id="ENSLOCG00000011021">
    <property type="expression patterns" value="Expressed in zone of skin and 13 other cell types or tissues"/>
</dbReference>
<dbReference type="CDD" id="cd19870">
    <property type="entry name" value="DSRM_SON-like"/>
    <property type="match status" value="1"/>
</dbReference>
<evidence type="ECO:0000259" key="3">
    <source>
        <dbReference type="PROSITE" id="PS50137"/>
    </source>
</evidence>
<feature type="region of interest" description="Disordered" evidence="2">
    <location>
        <begin position="1"/>
        <end position="141"/>
    </location>
</feature>
<reference evidence="5" key="2">
    <citation type="submission" date="2025-08" db="UniProtKB">
        <authorList>
            <consortium name="Ensembl"/>
        </authorList>
    </citation>
    <scope>IDENTIFICATION</scope>
</reference>
<dbReference type="InterPro" id="IPR032922">
    <property type="entry name" value="SON"/>
</dbReference>
<dbReference type="GeneTree" id="ENSGT00730000111141"/>
<dbReference type="Proteomes" id="UP000018468">
    <property type="component" value="Linkage group LG14"/>
</dbReference>
<dbReference type="SMART" id="SM00358">
    <property type="entry name" value="DSRM"/>
    <property type="match status" value="1"/>
</dbReference>
<protein>
    <recommendedName>
        <fullName evidence="7">SON DNA binding protein</fullName>
    </recommendedName>
</protein>
<dbReference type="EMBL" id="AHAT01036887">
    <property type="status" value="NOT_ANNOTATED_CDS"/>
    <property type="molecule type" value="Genomic_DNA"/>
</dbReference>
<organism evidence="5 6">
    <name type="scientific">Lepisosteus oculatus</name>
    <name type="common">Spotted gar</name>
    <dbReference type="NCBI Taxonomy" id="7918"/>
    <lineage>
        <taxon>Eukaryota</taxon>
        <taxon>Metazoa</taxon>
        <taxon>Chordata</taxon>
        <taxon>Craniata</taxon>
        <taxon>Vertebrata</taxon>
        <taxon>Euteleostomi</taxon>
        <taxon>Actinopterygii</taxon>
        <taxon>Neopterygii</taxon>
        <taxon>Holostei</taxon>
        <taxon>Semionotiformes</taxon>
        <taxon>Lepisosteidae</taxon>
        <taxon>Lepisosteus</taxon>
    </lineage>
</organism>
<name>W5MYS2_LEPOC</name>
<dbReference type="Gene3D" id="3.30.160.20">
    <property type="match status" value="1"/>
</dbReference>
<proteinExistence type="predicted"/>
<dbReference type="GO" id="GO:0003723">
    <property type="term" value="F:RNA binding"/>
    <property type="evidence" value="ECO:0007669"/>
    <property type="project" value="UniProtKB-UniRule"/>
</dbReference>
<dbReference type="GO" id="GO:0043484">
    <property type="term" value="P:regulation of RNA splicing"/>
    <property type="evidence" value="ECO:0007669"/>
    <property type="project" value="InterPro"/>
</dbReference>
<dbReference type="GO" id="GO:0051726">
    <property type="term" value="P:regulation of cell cycle"/>
    <property type="evidence" value="ECO:0007669"/>
    <property type="project" value="InterPro"/>
</dbReference>
<sequence>PNTDILVAPGATWKPVPPLIDNSVTRQSVSPVRPLTLVEETKNSCSLSQNPPCSILKSSKQKKHSPTSPTKKKRSKSKSPSRKKKSKSRSPARKRRSRSKSVTRRKRSRSNSRRKKSKSRSPVRRRRSRSRSRSNKDQLLEIAKANAAAMCAKAGVPIPESLKPKAIEEVKRKVVQKANSISIKELTEKCKQIAESKEDENEIINKPHVSDDEDEERPFGSQALRVGENKGISFSLSNPSAKPVSRTEVALTKEFPVSSGSQHRKKESDGAYGEWVPVDTKQEKDSKDDVFGDTPVQPVDITLAMSERAAAQKKLAENPFDVNAICMLNRAQEQVDAWAQSNTMPGRFTGSTGAQVLSSEELSSSGPQAWVKKDQFLRAAPVAGGVGEFLMRKMGWREGEGLGKNCEGTVEPIIIDFKTDRKGLVAVGEKTQKSGSLSAMKDLLGKHPVSALMEMCNKRKWSPPEFVMVHNSGPDHRKNFLFKVVINGREYQPHTASPNKKHAKAMAATVALQAMGEVSGDSMPTGPVFTAATS</sequence>
<accession>W5MYS2</accession>
<dbReference type="AlphaFoldDB" id="W5MYS2"/>
<feature type="domain" description="DRBM" evidence="3">
    <location>
        <begin position="447"/>
        <end position="517"/>
    </location>
</feature>
<dbReference type="SUPFAM" id="SSF54768">
    <property type="entry name" value="dsRNA-binding domain-like"/>
    <property type="match status" value="1"/>
</dbReference>
<dbReference type="PANTHER" id="PTHR46528">
    <property type="entry name" value="PROTEIN SON"/>
    <property type="match status" value="1"/>
</dbReference>
<evidence type="ECO:0000313" key="5">
    <source>
        <dbReference type="Ensembl" id="ENSLOCP00000013531.1"/>
    </source>
</evidence>
<dbReference type="SMART" id="SM00443">
    <property type="entry name" value="G_patch"/>
    <property type="match status" value="1"/>
</dbReference>
<keyword evidence="1" id="KW-0694">RNA-binding</keyword>
<dbReference type="HOGENOM" id="CLU_015129_1_0_1"/>
<feature type="compositionally biased region" description="Polar residues" evidence="2">
    <location>
        <begin position="43"/>
        <end position="52"/>
    </location>
</feature>
<evidence type="ECO:0000313" key="6">
    <source>
        <dbReference type="Proteomes" id="UP000018468"/>
    </source>
</evidence>
<feature type="domain" description="G-patch" evidence="4">
    <location>
        <begin position="383"/>
        <end position="429"/>
    </location>
</feature>
<evidence type="ECO:0000259" key="4">
    <source>
        <dbReference type="PROSITE" id="PS50174"/>
    </source>
</evidence>
<dbReference type="FunFam" id="3.30.160.20:FF:000053">
    <property type="entry name" value="protein SON isoform X1"/>
    <property type="match status" value="1"/>
</dbReference>
<dbReference type="PROSITE" id="PS50174">
    <property type="entry name" value="G_PATCH"/>
    <property type="match status" value="1"/>
</dbReference>
<keyword evidence="6" id="KW-1185">Reference proteome</keyword>
<reference evidence="5" key="3">
    <citation type="submission" date="2025-09" db="UniProtKB">
        <authorList>
            <consortium name="Ensembl"/>
        </authorList>
    </citation>
    <scope>IDENTIFICATION</scope>
</reference>
<evidence type="ECO:0008006" key="7">
    <source>
        <dbReference type="Google" id="ProtNLM"/>
    </source>
</evidence>